<dbReference type="GO" id="GO:0003810">
    <property type="term" value="F:protein-glutamine gamma-glutamyltransferase activity"/>
    <property type="evidence" value="ECO:0007669"/>
    <property type="project" value="InterPro"/>
</dbReference>
<organism evidence="2 3">
    <name type="scientific">Ictalurus punctatus</name>
    <name type="common">Channel catfish</name>
    <name type="synonym">Silurus punctatus</name>
    <dbReference type="NCBI Taxonomy" id="7998"/>
    <lineage>
        <taxon>Eukaryota</taxon>
        <taxon>Metazoa</taxon>
        <taxon>Chordata</taxon>
        <taxon>Craniata</taxon>
        <taxon>Vertebrata</taxon>
        <taxon>Euteleostomi</taxon>
        <taxon>Actinopterygii</taxon>
        <taxon>Neopterygii</taxon>
        <taxon>Teleostei</taxon>
        <taxon>Ostariophysi</taxon>
        <taxon>Siluriformes</taxon>
        <taxon>Ictaluridae</taxon>
        <taxon>Ictalurus</taxon>
    </lineage>
</organism>
<feature type="domain" description="Transglutaminase C-terminal" evidence="1">
    <location>
        <begin position="2"/>
        <end position="65"/>
    </location>
</feature>
<dbReference type="InterPro" id="IPR008958">
    <property type="entry name" value="Transglutaminase_C"/>
</dbReference>
<evidence type="ECO:0000313" key="2">
    <source>
        <dbReference type="Proteomes" id="UP000221080"/>
    </source>
</evidence>
<reference evidence="2" key="1">
    <citation type="journal article" date="2016" name="Nat. Commun.">
        <title>The channel catfish genome sequence provides insights into the evolution of scale formation in teleosts.</title>
        <authorList>
            <person name="Liu Z."/>
            <person name="Liu S."/>
            <person name="Yao J."/>
            <person name="Bao L."/>
            <person name="Zhang J."/>
            <person name="Li Y."/>
            <person name="Jiang C."/>
            <person name="Sun L."/>
            <person name="Wang R."/>
            <person name="Zhang Y."/>
            <person name="Zhou T."/>
            <person name="Zeng Q."/>
            <person name="Fu Q."/>
            <person name="Gao S."/>
            <person name="Li N."/>
            <person name="Koren S."/>
            <person name="Jiang Y."/>
            <person name="Zimin A."/>
            <person name="Xu P."/>
            <person name="Phillippy A.M."/>
            <person name="Geng X."/>
            <person name="Song L."/>
            <person name="Sun F."/>
            <person name="Li C."/>
            <person name="Wang X."/>
            <person name="Chen A."/>
            <person name="Jin Y."/>
            <person name="Yuan Z."/>
            <person name="Yang Y."/>
            <person name="Tan S."/>
            <person name="Peatman E."/>
            <person name="Lu J."/>
            <person name="Qin Z."/>
            <person name="Dunham R."/>
            <person name="Li Z."/>
            <person name="Sonstegard T."/>
            <person name="Feng J."/>
            <person name="Danzmann R.G."/>
            <person name="Schroeder S."/>
            <person name="Scheffler B."/>
            <person name="Duke M.V."/>
            <person name="Ballard L."/>
            <person name="Kucuktas H."/>
            <person name="Kaltenboeck L."/>
            <person name="Liu H."/>
            <person name="Armbruster J."/>
            <person name="Xie Y."/>
            <person name="Kirby M.L."/>
            <person name="Tian Y."/>
            <person name="Flanagan M.E."/>
            <person name="Mu W."/>
            <person name="Waldbieser G.C."/>
        </authorList>
    </citation>
    <scope>NUCLEOTIDE SEQUENCE [LARGE SCALE GENOMIC DNA]</scope>
    <source>
        <strain evidence="2">SDA103</strain>
    </source>
</reference>
<dbReference type="AlphaFoldDB" id="A0A9F7RCW7"/>
<dbReference type="Proteomes" id="UP000221080">
    <property type="component" value="Chromosome 1"/>
</dbReference>
<gene>
    <name evidence="3" type="primary">LOC128634043</name>
</gene>
<evidence type="ECO:0000313" key="3">
    <source>
        <dbReference type="RefSeq" id="XP_053539856.1"/>
    </source>
</evidence>
<dbReference type="InterPro" id="IPR036238">
    <property type="entry name" value="Transglutaminase_C_sf"/>
</dbReference>
<dbReference type="Gene3D" id="2.60.40.10">
    <property type="entry name" value="Immunoglobulins"/>
    <property type="match status" value="1"/>
</dbReference>
<accession>A0A9F7RCW7</accession>
<reference evidence="3" key="2">
    <citation type="submission" date="2025-08" db="UniProtKB">
        <authorList>
            <consortium name="RefSeq"/>
        </authorList>
    </citation>
    <scope>IDENTIFICATION</scope>
    <source>
        <tissue evidence="3">Blood</tissue>
    </source>
</reference>
<name>A0A9F7RCW7_ICTPU</name>
<evidence type="ECO:0000259" key="1">
    <source>
        <dbReference type="Pfam" id="PF00927"/>
    </source>
</evidence>
<proteinExistence type="predicted"/>
<keyword evidence="2" id="KW-1185">Reference proteome</keyword>
<dbReference type="SUPFAM" id="SSF49309">
    <property type="entry name" value="Transglutaminase, two C-terminal domains"/>
    <property type="match status" value="1"/>
</dbReference>
<dbReference type="RefSeq" id="XP_053539856.1">
    <property type="nucleotide sequence ID" value="XM_053683881.1"/>
</dbReference>
<dbReference type="KEGG" id="ipu:128634043"/>
<sequence>MLTMTFNNLSNEQRTITCKITGKVEFYTGATRTQFMFLTHEMALQPLESKQEVITVAADEYKNIIIGQSFLCFLVYGFINETTMSLSAMEPIHLGTPQLLLEVHT</sequence>
<protein>
    <submittedName>
        <fullName evidence="3">Coagulation factor XIII A chain-like</fullName>
    </submittedName>
</protein>
<dbReference type="Pfam" id="PF00927">
    <property type="entry name" value="Transglut_C"/>
    <property type="match status" value="1"/>
</dbReference>
<dbReference type="InterPro" id="IPR013783">
    <property type="entry name" value="Ig-like_fold"/>
</dbReference>
<dbReference type="GeneID" id="128634043"/>